<dbReference type="RefSeq" id="YP_009017211.1">
    <property type="nucleotide sequence ID" value="NC_023731.1"/>
</dbReference>
<reference evidence="1 2" key="1">
    <citation type="journal article" date="2012" name="J. Virol.">
        <title>Complete Genome Sequences of 138 Mycobacteriophages.</title>
        <authorList>
            <consortium name="the Science Education Alliance Phage Hunters Advancing Genomics and Evolutionary Science Program"/>
            <consortium name="the KwaZulu-Natal Research Institute for Tuberculosis and HIV Mycobacterial Genetics Course Students"/>
            <consortium name="the Phage Hunters Integrating Research and Education Program"/>
            <person name="Hatfull G.F."/>
        </authorList>
    </citation>
    <scope>NUCLEOTIDE SEQUENCE [LARGE SCALE GENOMIC DNA]</scope>
</reference>
<dbReference type="Proteomes" id="UP000008902">
    <property type="component" value="Segment"/>
</dbReference>
<dbReference type="EMBL" id="JN408461">
    <property type="protein sequence ID" value="AEL17880.1"/>
    <property type="molecule type" value="Genomic_DNA"/>
</dbReference>
<organism evidence="1 2">
    <name type="scientific">Mycobacterium phage Trixie</name>
    <dbReference type="NCBI Taxonomy" id="1071503"/>
    <lineage>
        <taxon>Viruses</taxon>
        <taxon>Duplodnaviria</taxon>
        <taxon>Heunggongvirae</taxon>
        <taxon>Uroviricota</taxon>
        <taxon>Caudoviricetes</taxon>
        <taxon>Fromanvirus</taxon>
        <taxon>Fromanvirus trixie</taxon>
    </lineage>
</organism>
<sequence length="91" mass="10170">MTETREKRIPLSPQLATEQFKEVWGDGHLLCDISTKLTCIEFEALADMLLAIGVNPGTIEGFEECHAEGDECGDMHCQCDDPECIEERTKP</sequence>
<gene>
    <name evidence="1" type="primary">80</name>
    <name evidence="1" type="ORF">TRIXIE_80</name>
</gene>
<keyword evidence="2" id="KW-1185">Reference proteome</keyword>
<dbReference type="KEGG" id="vg:18565158"/>
<proteinExistence type="predicted"/>
<dbReference type="GeneID" id="18565158"/>
<accession>G1JV38</accession>
<name>G1JV38_9CAUD</name>
<dbReference type="OrthoDB" id="21414at10239"/>
<protein>
    <submittedName>
        <fullName evidence="1">Uncharacterized protein</fullName>
    </submittedName>
</protein>
<evidence type="ECO:0000313" key="2">
    <source>
        <dbReference type="Proteomes" id="UP000008902"/>
    </source>
</evidence>
<evidence type="ECO:0000313" key="1">
    <source>
        <dbReference type="EMBL" id="AEL17880.1"/>
    </source>
</evidence>